<accession>A0A401X895</accession>
<dbReference type="Pfam" id="PF21205">
    <property type="entry name" value="Rep3_C"/>
    <property type="match status" value="1"/>
</dbReference>
<name>A0A401X895_ACEPA</name>
<protein>
    <submittedName>
        <fullName evidence="3">Initiator RepB protein</fullName>
    </submittedName>
</protein>
<dbReference type="SUPFAM" id="SSF46785">
    <property type="entry name" value="Winged helix' DNA-binding domain"/>
    <property type="match status" value="2"/>
</dbReference>
<proteinExistence type="inferred from homology"/>
<comment type="caution">
    <text evidence="3">The sequence shown here is derived from an EMBL/GenBank/DDBJ whole genome shotgun (WGS) entry which is preliminary data.</text>
</comment>
<evidence type="ECO:0000313" key="4">
    <source>
        <dbReference type="Proteomes" id="UP000287385"/>
    </source>
</evidence>
<comment type="similarity">
    <text evidence="1">Belongs to the initiator RepB protein family.</text>
</comment>
<feature type="domain" description="Initiator Rep protein WH1" evidence="2">
    <location>
        <begin position="29"/>
        <end position="182"/>
    </location>
</feature>
<sequence>MKKPQKSKEYSLANYQPDNPALVEKWVGLSNALVRSGQALNLAEKRLLMLAVSKLDSAKPLSMGEVVTSRVHASDYAQEYGVNHTTAYEALQAASKSLYERSITMFEPAHTRKGTPLKPIVTNMRWVGRAKYHEGEGWIELGWWPELLPHLTGLKREFTKYKLQQANALRSIYSWRLLELLMHYQATGRAEYTIEDFCTSMEATEKQKQNFAKIRTKIIEPAVKELTEKDGWQIKWTPIKTGRKVSKLRFTFKKNPQKSPASD</sequence>
<evidence type="ECO:0000313" key="3">
    <source>
        <dbReference type="EMBL" id="GCD64135.1"/>
    </source>
</evidence>
<dbReference type="InterPro" id="IPR000525">
    <property type="entry name" value="Initiator_Rep_WH1"/>
</dbReference>
<evidence type="ECO:0000256" key="1">
    <source>
        <dbReference type="ARBA" id="ARBA00038283"/>
    </source>
</evidence>
<keyword evidence="4" id="KW-1185">Reference proteome</keyword>
<dbReference type="Pfam" id="PF01051">
    <property type="entry name" value="Rep3_N"/>
    <property type="match status" value="1"/>
</dbReference>
<dbReference type="Proteomes" id="UP000287385">
    <property type="component" value="Unassembled WGS sequence"/>
</dbReference>
<dbReference type="RefSeq" id="WP_124307003.1">
    <property type="nucleotide sequence ID" value="NZ_BDEV01000156.1"/>
</dbReference>
<dbReference type="AlphaFoldDB" id="A0A401X895"/>
<dbReference type="GO" id="GO:0006270">
    <property type="term" value="P:DNA replication initiation"/>
    <property type="evidence" value="ECO:0007669"/>
    <property type="project" value="InterPro"/>
</dbReference>
<evidence type="ECO:0000259" key="2">
    <source>
        <dbReference type="Pfam" id="PF01051"/>
    </source>
</evidence>
<reference evidence="3 4" key="1">
    <citation type="submission" date="2016-06" db="EMBL/GenBank/DDBJ databases">
        <title>Acetobacter pasteurianus NBRC 3278 whole genome sequencing project.</title>
        <authorList>
            <person name="Matsutani M."/>
            <person name="Shiwa Y."/>
            <person name="Okamoto-Kainuma A."/>
            <person name="Ishikawa M."/>
            <person name="Koizumi Y."/>
            <person name="Yoshikawa H."/>
            <person name="Yakushi T."/>
            <person name="Matsushita K."/>
        </authorList>
    </citation>
    <scope>NUCLEOTIDE SEQUENCE [LARGE SCALE GENOMIC DNA]</scope>
    <source>
        <strain evidence="3 4">NBRC 3278</strain>
    </source>
</reference>
<gene>
    <name evidence="3" type="ORF">NBRC3278_3228</name>
</gene>
<organism evidence="3 4">
    <name type="scientific">Acetobacter pasteurianus NBRC 3278</name>
    <dbReference type="NCBI Taxonomy" id="1226660"/>
    <lineage>
        <taxon>Bacteria</taxon>
        <taxon>Pseudomonadati</taxon>
        <taxon>Pseudomonadota</taxon>
        <taxon>Alphaproteobacteria</taxon>
        <taxon>Acetobacterales</taxon>
        <taxon>Acetobacteraceae</taxon>
        <taxon>Acetobacter</taxon>
    </lineage>
</organism>
<dbReference type="InterPro" id="IPR036388">
    <property type="entry name" value="WH-like_DNA-bd_sf"/>
</dbReference>
<dbReference type="EMBL" id="BDEV01000156">
    <property type="protein sequence ID" value="GCD64135.1"/>
    <property type="molecule type" value="Genomic_DNA"/>
</dbReference>
<dbReference type="Gene3D" id="1.10.10.10">
    <property type="entry name" value="Winged helix-like DNA-binding domain superfamily/Winged helix DNA-binding domain"/>
    <property type="match status" value="2"/>
</dbReference>
<dbReference type="InterPro" id="IPR036390">
    <property type="entry name" value="WH_DNA-bd_sf"/>
</dbReference>
<dbReference type="GO" id="GO:0003887">
    <property type="term" value="F:DNA-directed DNA polymerase activity"/>
    <property type="evidence" value="ECO:0007669"/>
    <property type="project" value="InterPro"/>
</dbReference>